<accession>A0ABW1ZPR6</accession>
<sequence length="59" mass="6653">MKKVGSVREMKQRRRRAWRCAAGQGGEVVRPDPAEHLARLHPGECRQIAHADPAVLGRR</sequence>
<dbReference type="Proteomes" id="UP001596317">
    <property type="component" value="Unassembled WGS sequence"/>
</dbReference>
<proteinExistence type="predicted"/>
<organism evidence="1 2">
    <name type="scientific">Deinococcus multiflagellatus</name>
    <dbReference type="NCBI Taxonomy" id="1656887"/>
    <lineage>
        <taxon>Bacteria</taxon>
        <taxon>Thermotogati</taxon>
        <taxon>Deinococcota</taxon>
        <taxon>Deinococci</taxon>
        <taxon>Deinococcales</taxon>
        <taxon>Deinococcaceae</taxon>
        <taxon>Deinococcus</taxon>
    </lineage>
</organism>
<reference evidence="2" key="1">
    <citation type="journal article" date="2019" name="Int. J. Syst. Evol. Microbiol.">
        <title>The Global Catalogue of Microorganisms (GCM) 10K type strain sequencing project: providing services to taxonomists for standard genome sequencing and annotation.</title>
        <authorList>
            <consortium name="The Broad Institute Genomics Platform"/>
            <consortium name="The Broad Institute Genome Sequencing Center for Infectious Disease"/>
            <person name="Wu L."/>
            <person name="Ma J."/>
        </authorList>
    </citation>
    <scope>NUCLEOTIDE SEQUENCE [LARGE SCALE GENOMIC DNA]</scope>
    <source>
        <strain evidence="2">CCUG 63830</strain>
    </source>
</reference>
<protein>
    <submittedName>
        <fullName evidence="1">Uncharacterized protein</fullName>
    </submittedName>
</protein>
<evidence type="ECO:0000313" key="1">
    <source>
        <dbReference type="EMBL" id="MFC6662474.1"/>
    </source>
</evidence>
<keyword evidence="2" id="KW-1185">Reference proteome</keyword>
<gene>
    <name evidence="1" type="ORF">ACFP90_20690</name>
</gene>
<evidence type="ECO:0000313" key="2">
    <source>
        <dbReference type="Proteomes" id="UP001596317"/>
    </source>
</evidence>
<dbReference type="EMBL" id="JBHSWB010000002">
    <property type="protein sequence ID" value="MFC6662474.1"/>
    <property type="molecule type" value="Genomic_DNA"/>
</dbReference>
<comment type="caution">
    <text evidence="1">The sequence shown here is derived from an EMBL/GenBank/DDBJ whole genome shotgun (WGS) entry which is preliminary data.</text>
</comment>
<dbReference type="RefSeq" id="WP_380058442.1">
    <property type="nucleotide sequence ID" value="NZ_JBHSWB010000002.1"/>
</dbReference>
<name>A0ABW1ZPR6_9DEIO</name>